<organism evidence="1 2">
    <name type="scientific">Corynebacterium casei UCMA 3821</name>
    <dbReference type="NCBI Taxonomy" id="1110505"/>
    <lineage>
        <taxon>Bacteria</taxon>
        <taxon>Bacillati</taxon>
        <taxon>Actinomycetota</taxon>
        <taxon>Actinomycetes</taxon>
        <taxon>Mycobacteriales</taxon>
        <taxon>Corynebacteriaceae</taxon>
        <taxon>Corynebacterium</taxon>
    </lineage>
</organism>
<evidence type="ECO:0000313" key="2">
    <source>
        <dbReference type="Proteomes" id="UP000004840"/>
    </source>
</evidence>
<protein>
    <submittedName>
        <fullName evidence="1">Uncharacterized protein</fullName>
    </submittedName>
</protein>
<name>G7HVP9_9CORY</name>
<sequence length="52" mass="6019">MPTRSGNDVYSSSILGGRPFNIEQLRTRWDMQLVLQPPLIWRQEIKTPSSAF</sequence>
<comment type="caution">
    <text evidence="1">The sequence shown here is derived from an EMBL/GenBank/DDBJ whole genome shotgun (WGS) entry which is preliminary data.</text>
</comment>
<proteinExistence type="predicted"/>
<dbReference type="EMBL" id="CAFW01000015">
    <property type="protein sequence ID" value="CCE54264.1"/>
    <property type="molecule type" value="Genomic_DNA"/>
</dbReference>
<dbReference type="AlphaFoldDB" id="G7HVP9"/>
<accession>G7HVP9</accession>
<reference evidence="1 2" key="1">
    <citation type="journal article" date="2012" name="J. Bacteriol.">
        <title>Genome Sequence of Corynebacterium casei UCMA 3821, Isolated from a Smear-Ripened Cheese.</title>
        <authorList>
            <person name="Monnet C."/>
            <person name="Loux V."/>
            <person name="Bento P."/>
            <person name="Gibrat J.F."/>
            <person name="Straub C."/>
            <person name="Bonnarme P."/>
            <person name="Landaud S."/>
            <person name="Irlinger F."/>
        </authorList>
    </citation>
    <scope>NUCLEOTIDE SEQUENCE [LARGE SCALE GENOMIC DNA]</scope>
    <source>
        <strain evidence="1 2">UCMA 3821</strain>
    </source>
</reference>
<dbReference type="Proteomes" id="UP000004840">
    <property type="component" value="Unassembled WGS sequence"/>
</dbReference>
<evidence type="ECO:0000313" key="1">
    <source>
        <dbReference type="EMBL" id="CCE54264.1"/>
    </source>
</evidence>
<gene>
    <name evidence="1" type="ORF">CCAS_03270</name>
</gene>